<dbReference type="Gene3D" id="2.60.120.260">
    <property type="entry name" value="Galactose-binding domain-like"/>
    <property type="match status" value="1"/>
</dbReference>
<protein>
    <submittedName>
        <fullName evidence="5">Family 16 glycosylhydrolase</fullName>
    </submittedName>
</protein>
<keyword evidence="2" id="KW-0732">Signal</keyword>
<dbReference type="Proteomes" id="UP001466331">
    <property type="component" value="Unassembled WGS sequence"/>
</dbReference>
<dbReference type="InterPro" id="IPR000757">
    <property type="entry name" value="Beta-glucanase-like"/>
</dbReference>
<feature type="domain" description="GH16" evidence="4">
    <location>
        <begin position="162"/>
        <end position="409"/>
    </location>
</feature>
<sequence>MKNLSKLALIFFTLLLLTISCNIEEINQLTAQIPIRTISVGDSWIIEAENYVATNGVTTEACSEGGLNVTSIDTGDWMAYNSMYYEEGTYLIEFRVAAKKPGGKMSVDLDSGSIVIGGVDIPRTGSDQTWTTVSTTVFIPGGDHALGIYASSGGWNLNWIKFTYQGNDSSSTTPSGTYTLVWSDEFDGINLDTNNWSYDTGGSGWGNNELQYYTDRTDNVKVQDGYLQITALKESYRGKSYTSGRIKTQDKVFKTYGKIEARLKLSSTGSGLWPAFWMLGNNISSVSWPACGEIDLMEHVNLDPDVYGTAHWDVNGNHVYYGNSYTADITQWHIYSIEWDNTAIRWYIDGVQYHEMNITDNVNSTEEFHAPFFLLFNIAVGGNWPGFDIDDSMFPVTMYVDWVRWYQLQ</sequence>
<evidence type="ECO:0000259" key="4">
    <source>
        <dbReference type="PROSITE" id="PS51762"/>
    </source>
</evidence>
<evidence type="ECO:0000259" key="3">
    <source>
        <dbReference type="PROSITE" id="PS51175"/>
    </source>
</evidence>
<feature type="domain" description="CBM6" evidence="3">
    <location>
        <begin position="44"/>
        <end position="163"/>
    </location>
</feature>
<dbReference type="PANTHER" id="PTHR10963">
    <property type="entry name" value="GLYCOSYL HYDROLASE-RELATED"/>
    <property type="match status" value="1"/>
</dbReference>
<evidence type="ECO:0000256" key="1">
    <source>
        <dbReference type="ARBA" id="ARBA00006865"/>
    </source>
</evidence>
<dbReference type="EMBL" id="JBCHKQ010000002">
    <property type="protein sequence ID" value="MEM5948052.1"/>
    <property type="molecule type" value="Genomic_DNA"/>
</dbReference>
<dbReference type="InterPro" id="IPR005084">
    <property type="entry name" value="CBM6"/>
</dbReference>
<proteinExistence type="inferred from homology"/>
<dbReference type="RefSeq" id="WP_420069498.1">
    <property type="nucleotide sequence ID" value="NZ_JBCHKQ010000002.1"/>
</dbReference>
<evidence type="ECO:0000313" key="5">
    <source>
        <dbReference type="EMBL" id="MEM5948052.1"/>
    </source>
</evidence>
<dbReference type="Gene3D" id="2.60.120.200">
    <property type="match status" value="1"/>
</dbReference>
<dbReference type="InterPro" id="IPR013320">
    <property type="entry name" value="ConA-like_dom_sf"/>
</dbReference>
<evidence type="ECO:0000313" key="6">
    <source>
        <dbReference type="Proteomes" id="UP001466331"/>
    </source>
</evidence>
<reference evidence="5 6" key="1">
    <citation type="submission" date="2024-03" db="EMBL/GenBank/DDBJ databases">
        <title>Ignisphaera cupida sp. nov., a hyperthermophilic hydrolytic archaeon from a hot spring of Kamchatka, and proposal of Ignisphaeraceae fam. nov.</title>
        <authorList>
            <person name="Podosokorskaya O.A."/>
            <person name="Elcheninov A.G."/>
            <person name="Maltseva A.I."/>
            <person name="Zayulina K.S."/>
            <person name="Novikov A."/>
            <person name="Merkel A.Y."/>
        </authorList>
    </citation>
    <scope>NUCLEOTIDE SEQUENCE [LARGE SCALE GENOMIC DNA]</scope>
    <source>
        <strain evidence="5 6">38H-sp</strain>
    </source>
</reference>
<evidence type="ECO:0000256" key="2">
    <source>
        <dbReference type="ARBA" id="ARBA00022729"/>
    </source>
</evidence>
<dbReference type="Pfam" id="PF00722">
    <property type="entry name" value="Glyco_hydro_16"/>
    <property type="match status" value="1"/>
</dbReference>
<gene>
    <name evidence="5" type="ORF">WKV44_05810</name>
</gene>
<dbReference type="InterPro" id="IPR050546">
    <property type="entry name" value="Glycosyl_Hydrlase_16"/>
</dbReference>
<comment type="similarity">
    <text evidence="1">Belongs to the glycosyl hydrolase 16 family.</text>
</comment>
<organism evidence="5 6">
    <name type="scientific">Rarispira pelagica</name>
    <dbReference type="NCBI Taxonomy" id="3141764"/>
    <lineage>
        <taxon>Bacteria</taxon>
        <taxon>Pseudomonadati</taxon>
        <taxon>Spirochaetota</taxon>
        <taxon>Spirochaetia</taxon>
        <taxon>Winmispirales</taxon>
        <taxon>Winmispiraceae</taxon>
        <taxon>Rarispira</taxon>
    </lineage>
</organism>
<dbReference type="SUPFAM" id="SSF49899">
    <property type="entry name" value="Concanavalin A-like lectins/glucanases"/>
    <property type="match status" value="1"/>
</dbReference>
<dbReference type="CDD" id="cd08023">
    <property type="entry name" value="GH16_laminarinase_like"/>
    <property type="match status" value="1"/>
</dbReference>
<comment type="caution">
    <text evidence="5">The sequence shown here is derived from an EMBL/GenBank/DDBJ whole genome shotgun (WGS) entry which is preliminary data.</text>
</comment>
<dbReference type="PANTHER" id="PTHR10963:SF55">
    <property type="entry name" value="GLYCOSIDE HYDROLASE FAMILY 16 PROTEIN"/>
    <property type="match status" value="1"/>
</dbReference>
<dbReference type="PROSITE" id="PS51257">
    <property type="entry name" value="PROKAR_LIPOPROTEIN"/>
    <property type="match status" value="1"/>
</dbReference>
<name>A0ABU9UBK5_9SPIR</name>
<dbReference type="PROSITE" id="PS51175">
    <property type="entry name" value="CBM6"/>
    <property type="match status" value="1"/>
</dbReference>
<dbReference type="SUPFAM" id="SSF49785">
    <property type="entry name" value="Galactose-binding domain-like"/>
    <property type="match status" value="1"/>
</dbReference>
<dbReference type="InterPro" id="IPR008979">
    <property type="entry name" value="Galactose-bd-like_sf"/>
</dbReference>
<dbReference type="Pfam" id="PF03422">
    <property type="entry name" value="CBM_6"/>
    <property type="match status" value="1"/>
</dbReference>
<dbReference type="InterPro" id="IPR006584">
    <property type="entry name" value="Cellulose-bd_IV"/>
</dbReference>
<accession>A0ABU9UBK5</accession>
<dbReference type="CDD" id="cd04080">
    <property type="entry name" value="CBM6_cellulase-like"/>
    <property type="match status" value="1"/>
</dbReference>
<dbReference type="SMART" id="SM00606">
    <property type="entry name" value="CBD_IV"/>
    <property type="match status" value="1"/>
</dbReference>
<keyword evidence="6" id="KW-1185">Reference proteome</keyword>
<dbReference type="PROSITE" id="PS51762">
    <property type="entry name" value="GH16_2"/>
    <property type="match status" value="1"/>
</dbReference>